<protein>
    <submittedName>
        <fullName evidence="1">DUF177 domain-containing protein</fullName>
    </submittedName>
</protein>
<dbReference type="RefSeq" id="WP_211784845.1">
    <property type="nucleotide sequence ID" value="NZ_CP047289.1"/>
</dbReference>
<reference evidence="1" key="1">
    <citation type="submission" date="2020-01" db="EMBL/GenBank/DDBJ databases">
        <authorList>
            <person name="Yang Y."/>
            <person name="Kwon Y.M."/>
        </authorList>
    </citation>
    <scope>NUCLEOTIDE SEQUENCE</scope>
    <source>
        <strain evidence="1">PG104</strain>
    </source>
</reference>
<evidence type="ECO:0000313" key="2">
    <source>
        <dbReference type="Proteomes" id="UP000679284"/>
    </source>
</evidence>
<proteinExistence type="predicted"/>
<sequence length="181" mass="19520">MTDQPLSQTYRVASLPTRKPQRFTLTPTKAQRAALAADLGITQVHEMSFAGEIRAEGRSDFVLTGKLTAVVEQPCVVSLEPVITPIAADARRRYSANYVEPEADEVETPDDDALEPLPAEIDIAIVAVEELALNLPAYPRRDGAQLGEAVFTAPGEAPLKDNDLRPFAGLQALKDKLNGGN</sequence>
<accession>A0A8J8MST0</accession>
<evidence type="ECO:0000313" key="1">
    <source>
        <dbReference type="EMBL" id="QUS35598.1"/>
    </source>
</evidence>
<dbReference type="KEGG" id="fap:GR316_04525"/>
<organism evidence="1 2">
    <name type="scientific">Falsirhodobacter algicola</name>
    <dbReference type="NCBI Taxonomy" id="2692330"/>
    <lineage>
        <taxon>Bacteria</taxon>
        <taxon>Pseudomonadati</taxon>
        <taxon>Pseudomonadota</taxon>
        <taxon>Alphaproteobacteria</taxon>
        <taxon>Rhodobacterales</taxon>
        <taxon>Paracoccaceae</taxon>
        <taxon>Falsirhodobacter</taxon>
    </lineage>
</organism>
<dbReference type="InterPro" id="IPR003772">
    <property type="entry name" value="YceD"/>
</dbReference>
<name>A0A8J8MST0_9RHOB</name>
<dbReference type="AlphaFoldDB" id="A0A8J8MST0"/>
<keyword evidence="2" id="KW-1185">Reference proteome</keyword>
<dbReference type="Proteomes" id="UP000679284">
    <property type="component" value="Chromosome"/>
</dbReference>
<gene>
    <name evidence="1" type="ORF">GR316_04525</name>
</gene>
<dbReference type="Pfam" id="PF02620">
    <property type="entry name" value="YceD"/>
    <property type="match status" value="1"/>
</dbReference>
<dbReference type="EMBL" id="CP047289">
    <property type="protein sequence ID" value="QUS35598.1"/>
    <property type="molecule type" value="Genomic_DNA"/>
</dbReference>